<dbReference type="NCBIfam" id="NF004829">
    <property type="entry name" value="PRK06183.1-3"/>
    <property type="match status" value="1"/>
</dbReference>
<dbReference type="Proteomes" id="UP000294335">
    <property type="component" value="Unassembled WGS sequence"/>
</dbReference>
<dbReference type="InterPro" id="IPR036188">
    <property type="entry name" value="FAD/NAD-bd_sf"/>
</dbReference>
<sequence length="555" mass="61397">MAFSQEIPAEPLDVIVAGYGPAGATIAGLLGRRGWRVAVLDQAAAIYDKPRAITADHEALRVLQEIGIADEVAAMSTPHPGTDYTGLEGQVIKRFYPGSDEPLGWMQNWMFEQPKLEGSMRRAVQRMPSVLTLLQHQLLEVSQDADSVEARVCRLTDGTTHTLRARWLVAADGASSTVRKQFSPAIEDLAFDEWWLVVDAWVRGPVELPSRCVQYCRPSRPGTYIVGPDALRRWEIKMLPGETPQQFQDHAEVWRVLGEFVDPSGLEHCRTAIYRFHALVVEQWRHGRVFLLGDAAHQMPPFLGQGLCAAVRDAFNLAWKLDAVMCGRATQQLLDSYTEERKRHVRTVVGHAKAFGLIIGELDEQAARERDKRLEAELVSGAAQTIRAQFTPGLVTGLIDRDVEGVPSVGAGELFVQPWVREGDAQWQRLDDVLGANFAIVATSSEVLSAFDEQTRESWKALEGRLIQIQPQALAANGGACDAWVLQEREALFNGWLERLGAVAAVVRPDRYVYGVACSAEELRRLVHELAQKMFQADAACVSASCDEDCIAVSP</sequence>
<dbReference type="Gene3D" id="3.50.50.60">
    <property type="entry name" value="FAD/NAD(P)-binding domain"/>
    <property type="match status" value="1"/>
</dbReference>
<name>A0AAQ1P927_9PSED</name>
<dbReference type="GO" id="GO:0008688">
    <property type="term" value="F:3-(3-hydroxyphenyl)propionate hydroxylase activity"/>
    <property type="evidence" value="ECO:0007669"/>
    <property type="project" value="TreeGrafter"/>
</dbReference>
<dbReference type="PRINTS" id="PR00420">
    <property type="entry name" value="RNGMNOXGNASE"/>
</dbReference>
<dbReference type="PANTHER" id="PTHR43476:SF3">
    <property type="entry name" value="FAD-BINDING MONOOXYGENASE"/>
    <property type="match status" value="1"/>
</dbReference>
<dbReference type="InterPro" id="IPR002938">
    <property type="entry name" value="FAD-bd"/>
</dbReference>
<dbReference type="GO" id="GO:0071949">
    <property type="term" value="F:FAD binding"/>
    <property type="evidence" value="ECO:0007669"/>
    <property type="project" value="InterPro"/>
</dbReference>
<dbReference type="EMBL" id="OPYN01000164">
    <property type="protein sequence ID" value="SPO62095.1"/>
    <property type="molecule type" value="Genomic_DNA"/>
</dbReference>
<organism evidence="3 4">
    <name type="scientific">Pseudomonas inefficax</name>
    <dbReference type="NCBI Taxonomy" id="2078786"/>
    <lineage>
        <taxon>Bacteria</taxon>
        <taxon>Pseudomonadati</taxon>
        <taxon>Pseudomonadota</taxon>
        <taxon>Gammaproteobacteria</taxon>
        <taxon>Pseudomonadales</taxon>
        <taxon>Pseudomonadaceae</taxon>
        <taxon>Pseudomonas</taxon>
    </lineage>
</organism>
<keyword evidence="1" id="KW-0560">Oxidoreductase</keyword>
<proteinExistence type="predicted"/>
<evidence type="ECO:0000256" key="1">
    <source>
        <dbReference type="ARBA" id="ARBA00023002"/>
    </source>
</evidence>
<dbReference type="RefSeq" id="WP_133971252.1">
    <property type="nucleotide sequence ID" value="NZ_OPYN01000164.1"/>
</dbReference>
<dbReference type="AlphaFoldDB" id="A0AAQ1P927"/>
<protein>
    <submittedName>
        <fullName evidence="3">Monooxygenase FAD-binding protein</fullName>
    </submittedName>
</protein>
<feature type="domain" description="FAD-binding" evidence="2">
    <location>
        <begin position="13"/>
        <end position="349"/>
    </location>
</feature>
<reference evidence="3 4" key="1">
    <citation type="submission" date="2018-02" db="EMBL/GenBank/DDBJ databases">
        <authorList>
            <person name="Dubost A."/>
        </authorList>
    </citation>
    <scope>NUCLEOTIDE SEQUENCE [LARGE SCALE GENOMIC DNA]</scope>
    <source>
        <strain evidence="4">JV551A3</strain>
    </source>
</reference>
<dbReference type="Gene3D" id="3.30.70.2450">
    <property type="match status" value="1"/>
</dbReference>
<evidence type="ECO:0000313" key="4">
    <source>
        <dbReference type="Proteomes" id="UP000294335"/>
    </source>
</evidence>
<evidence type="ECO:0000259" key="2">
    <source>
        <dbReference type="Pfam" id="PF01494"/>
    </source>
</evidence>
<dbReference type="GO" id="GO:0019622">
    <property type="term" value="P:3-(3-hydroxy)phenylpropionate catabolic process"/>
    <property type="evidence" value="ECO:0007669"/>
    <property type="project" value="TreeGrafter"/>
</dbReference>
<dbReference type="PANTHER" id="PTHR43476">
    <property type="entry name" value="3-(3-HYDROXY-PHENYL)PROPIONATE/3-HYDROXYCINNAMIC ACID HYDROXYLASE"/>
    <property type="match status" value="1"/>
</dbReference>
<dbReference type="SUPFAM" id="SSF51905">
    <property type="entry name" value="FAD/NAD(P)-binding domain"/>
    <property type="match status" value="1"/>
</dbReference>
<accession>A0AAQ1P927</accession>
<comment type="caution">
    <text evidence="3">The sequence shown here is derived from an EMBL/GenBank/DDBJ whole genome shotgun (WGS) entry which is preliminary data.</text>
</comment>
<dbReference type="InterPro" id="IPR050631">
    <property type="entry name" value="PheA/TfdB_FAD_monoxygenase"/>
</dbReference>
<evidence type="ECO:0000313" key="3">
    <source>
        <dbReference type="EMBL" id="SPO62095.1"/>
    </source>
</evidence>
<dbReference type="Pfam" id="PF01494">
    <property type="entry name" value="FAD_binding_3"/>
    <property type="match status" value="1"/>
</dbReference>
<gene>
    <name evidence="3" type="ORF">JV551A3_V1_1640171</name>
</gene>
<keyword evidence="3" id="KW-0503">Monooxygenase</keyword>
<keyword evidence="4" id="KW-1185">Reference proteome</keyword>